<accession>A0ABX9MA35</accession>
<comment type="caution">
    <text evidence="3">The sequence shown here is derived from an EMBL/GenBank/DDBJ whole genome shotgun (WGS) entry which is preliminary data.</text>
</comment>
<keyword evidence="4" id="KW-1185">Reference proteome</keyword>
<feature type="domain" description="Trimeric autotransporter adhesin YadA-like stalk" evidence="2">
    <location>
        <begin position="76"/>
        <end position="113"/>
    </location>
</feature>
<organism evidence="3 4">
    <name type="scientific">Dialister pneumosintes</name>
    <dbReference type="NCBI Taxonomy" id="39950"/>
    <lineage>
        <taxon>Bacteria</taxon>
        <taxon>Bacillati</taxon>
        <taxon>Bacillota</taxon>
        <taxon>Negativicutes</taxon>
        <taxon>Veillonellales</taxon>
        <taxon>Veillonellaceae</taxon>
        <taxon>Dialister</taxon>
    </lineage>
</organism>
<evidence type="ECO:0000313" key="4">
    <source>
        <dbReference type="Proteomes" id="UP000266262"/>
    </source>
</evidence>
<reference evidence="3 4" key="1">
    <citation type="submission" date="2018-08" db="EMBL/GenBank/DDBJ databases">
        <title>Draft genome sequence of Dialister pneumosintes KCOM 1685.</title>
        <authorList>
            <person name="Kook J.-K."/>
            <person name="Park S.-N."/>
            <person name="Lim Y.K."/>
        </authorList>
    </citation>
    <scope>NUCLEOTIDE SEQUENCE [LARGE SCALE GENOMIC DNA]</scope>
    <source>
        <strain evidence="3 4">KCOM 1685</strain>
    </source>
</reference>
<gene>
    <name evidence="3" type="ORF">DX915_03160</name>
</gene>
<evidence type="ECO:0000313" key="3">
    <source>
        <dbReference type="EMBL" id="RID94523.1"/>
    </source>
</evidence>
<dbReference type="Pfam" id="PF05658">
    <property type="entry name" value="YadA_head"/>
    <property type="match status" value="1"/>
</dbReference>
<dbReference type="SUPFAM" id="SSF101967">
    <property type="entry name" value="Adhesin YadA, collagen-binding domain"/>
    <property type="match status" value="1"/>
</dbReference>
<dbReference type="Gene3D" id="2.150.10.10">
    <property type="entry name" value="Serralysin-like metalloprotease, C-terminal"/>
    <property type="match status" value="1"/>
</dbReference>
<feature type="domain" description="Trimeric autotransporter adhesin YadA-like head" evidence="1">
    <location>
        <begin position="9"/>
        <end position="35"/>
    </location>
</feature>
<dbReference type="InterPro" id="IPR011049">
    <property type="entry name" value="Serralysin-like_metalloprot_C"/>
</dbReference>
<evidence type="ECO:0000259" key="2">
    <source>
        <dbReference type="Pfam" id="PF05662"/>
    </source>
</evidence>
<name>A0ABX9MA35_9FIRM</name>
<dbReference type="Pfam" id="PF05662">
    <property type="entry name" value="YadA_stalk"/>
    <property type="match status" value="1"/>
</dbReference>
<sequence>MATGANANASEENAVALGNGAKSEHVGSVALGSNSETEAARGTSDALANGYPFEGFAATHPNSTVSVGKSGAERTITNVAAGRVTFNSTDAINGSQLYATNNMLTNVSETITTILGGNAEIEQHGNNLGKIRTYDIGGTDSNYGRFWYLS</sequence>
<proteinExistence type="predicted"/>
<evidence type="ECO:0000259" key="1">
    <source>
        <dbReference type="Pfam" id="PF05658"/>
    </source>
</evidence>
<dbReference type="InterPro" id="IPR008640">
    <property type="entry name" value="Adhesin_Head_dom"/>
</dbReference>
<dbReference type="Proteomes" id="UP000266262">
    <property type="component" value="Unassembled WGS sequence"/>
</dbReference>
<dbReference type="InterPro" id="IPR008635">
    <property type="entry name" value="Coiled_stalk_dom"/>
</dbReference>
<evidence type="ECO:0008006" key="5">
    <source>
        <dbReference type="Google" id="ProtNLM"/>
    </source>
</evidence>
<protein>
    <recommendedName>
        <fullName evidence="5">Trimeric autotransporter adhesin YadA-like stalk domain-containing protein</fullName>
    </recommendedName>
</protein>
<dbReference type="Gene3D" id="1.20.5.170">
    <property type="match status" value="1"/>
</dbReference>
<dbReference type="EMBL" id="QWKU01000001">
    <property type="protein sequence ID" value="RID94523.1"/>
    <property type="molecule type" value="Genomic_DNA"/>
</dbReference>